<reference evidence="2 3" key="1">
    <citation type="submission" date="2023-09" db="EMBL/GenBank/DDBJ databases">
        <title>Nesidiocoris tenuis whole genome shotgun sequence.</title>
        <authorList>
            <person name="Shibata T."/>
            <person name="Shimoda M."/>
            <person name="Kobayashi T."/>
            <person name="Uehara T."/>
        </authorList>
    </citation>
    <scope>NUCLEOTIDE SEQUENCE [LARGE SCALE GENOMIC DNA]</scope>
    <source>
        <strain evidence="2 3">Japan</strain>
    </source>
</reference>
<sequence length="89" mass="9543">MRREIRGAASPTPRRRLGPGRSDSAERLFNVRVAPACSLLCPICEPPCPLRQTSGSSTWRCRPLPVLPVGPGGDAGGYLIAFGPDRTRS</sequence>
<protein>
    <submittedName>
        <fullName evidence="2">Uncharacterized protein</fullName>
    </submittedName>
</protein>
<evidence type="ECO:0000313" key="2">
    <source>
        <dbReference type="EMBL" id="BES98787.1"/>
    </source>
</evidence>
<evidence type="ECO:0000256" key="1">
    <source>
        <dbReference type="SAM" id="MobiDB-lite"/>
    </source>
</evidence>
<dbReference type="EMBL" id="AP028917">
    <property type="protein sequence ID" value="BES98787.1"/>
    <property type="molecule type" value="Genomic_DNA"/>
</dbReference>
<accession>A0ABN7B2Z1</accession>
<proteinExistence type="predicted"/>
<gene>
    <name evidence="2" type="ORF">NTJ_11602</name>
</gene>
<dbReference type="Proteomes" id="UP001307889">
    <property type="component" value="Chromosome 9"/>
</dbReference>
<feature type="region of interest" description="Disordered" evidence="1">
    <location>
        <begin position="1"/>
        <end position="24"/>
    </location>
</feature>
<keyword evidence="3" id="KW-1185">Reference proteome</keyword>
<organism evidence="2 3">
    <name type="scientific">Nesidiocoris tenuis</name>
    <dbReference type="NCBI Taxonomy" id="355587"/>
    <lineage>
        <taxon>Eukaryota</taxon>
        <taxon>Metazoa</taxon>
        <taxon>Ecdysozoa</taxon>
        <taxon>Arthropoda</taxon>
        <taxon>Hexapoda</taxon>
        <taxon>Insecta</taxon>
        <taxon>Pterygota</taxon>
        <taxon>Neoptera</taxon>
        <taxon>Paraneoptera</taxon>
        <taxon>Hemiptera</taxon>
        <taxon>Heteroptera</taxon>
        <taxon>Panheteroptera</taxon>
        <taxon>Cimicomorpha</taxon>
        <taxon>Miridae</taxon>
        <taxon>Dicyphina</taxon>
        <taxon>Nesidiocoris</taxon>
    </lineage>
</organism>
<name>A0ABN7B2Z1_9HEMI</name>
<evidence type="ECO:0000313" key="3">
    <source>
        <dbReference type="Proteomes" id="UP001307889"/>
    </source>
</evidence>